<accession>A0ABS7V5Q1</accession>
<proteinExistence type="predicted"/>
<dbReference type="InterPro" id="IPR009678">
    <property type="entry name" value="Phage_tail_completion_R"/>
</dbReference>
<comment type="caution">
    <text evidence="1">The sequence shown here is derived from an EMBL/GenBank/DDBJ whole genome shotgun (WGS) entry which is preliminary data.</text>
</comment>
<name>A0ABS7V5Q1_9GAMM</name>
<organism evidence="1 2">
    <name type="scientific">Aeromonas schubertii</name>
    <dbReference type="NCBI Taxonomy" id="652"/>
    <lineage>
        <taxon>Bacteria</taxon>
        <taxon>Pseudomonadati</taxon>
        <taxon>Pseudomonadota</taxon>
        <taxon>Gammaproteobacteria</taxon>
        <taxon>Aeromonadales</taxon>
        <taxon>Aeromonadaceae</taxon>
        <taxon>Aeromonas</taxon>
    </lineage>
</organism>
<evidence type="ECO:0000313" key="1">
    <source>
        <dbReference type="EMBL" id="MBZ6064705.1"/>
    </source>
</evidence>
<dbReference type="EMBL" id="JAIRBT010000001">
    <property type="protein sequence ID" value="MBZ6064705.1"/>
    <property type="molecule type" value="Genomic_DNA"/>
</dbReference>
<dbReference type="RefSeq" id="WP_224161751.1">
    <property type="nucleotide sequence ID" value="NZ_JAIRBT010000001.1"/>
</dbReference>
<evidence type="ECO:0000313" key="2">
    <source>
        <dbReference type="Proteomes" id="UP000774958"/>
    </source>
</evidence>
<sequence length="159" mass="17879">MLKPQQIRDVLAACVPALATDPERLTITIGEGRIVATGAASLSFEWQYQLAIGVLDFAGHPDQLLVPLLAWLRQHQSELFTNPERRDQAIKVEAELLANDLYDLLLTIPLTERVIVRQTEQGIGWEHVPEPPEDPYDGITWELFINGEHQPWPPTPSSN</sequence>
<protein>
    <submittedName>
        <fullName evidence="1">Phage tail protein</fullName>
    </submittedName>
</protein>
<dbReference type="Pfam" id="PF06891">
    <property type="entry name" value="P2_Phage_GpR"/>
    <property type="match status" value="1"/>
</dbReference>
<reference evidence="1 2" key="1">
    <citation type="submission" date="2021-09" db="EMBL/GenBank/DDBJ databases">
        <title>Aeromonas schubertii isolated from Asian sea bass.</title>
        <authorList>
            <person name="Pinpimai K."/>
        </authorList>
    </citation>
    <scope>NUCLEOTIDE SEQUENCE [LARGE SCALE GENOMIC DNA]</scope>
    <source>
        <strain evidence="1 2">CHULA2021a</strain>
    </source>
</reference>
<dbReference type="Proteomes" id="UP000774958">
    <property type="component" value="Unassembled WGS sequence"/>
</dbReference>
<gene>
    <name evidence="1" type="ORF">LA374_00535</name>
</gene>
<keyword evidence="2" id="KW-1185">Reference proteome</keyword>